<protein>
    <submittedName>
        <fullName evidence="3">Transposase</fullName>
    </submittedName>
</protein>
<dbReference type="PANTHER" id="PTHR46637">
    <property type="entry name" value="TIS1421-TRANSPOSASE PROTEIN A"/>
    <property type="match status" value="1"/>
</dbReference>
<evidence type="ECO:0000313" key="3">
    <source>
        <dbReference type="EMBL" id="NEB83793.1"/>
    </source>
</evidence>
<reference evidence="3" key="1">
    <citation type="submission" date="2020-01" db="EMBL/GenBank/DDBJ databases">
        <title>Insect and environment-associated Actinomycetes.</title>
        <authorList>
            <person name="Currrie C."/>
            <person name="Chevrette M."/>
            <person name="Carlson C."/>
            <person name="Stubbendieck R."/>
            <person name="Wendt-Pienkowski E."/>
        </authorList>
    </citation>
    <scope>NUCLEOTIDE SEQUENCE</scope>
    <source>
        <strain evidence="3">SID505</strain>
    </source>
</reference>
<feature type="region of interest" description="Disordered" evidence="1">
    <location>
        <begin position="1"/>
        <end position="21"/>
    </location>
</feature>
<evidence type="ECO:0000259" key="2">
    <source>
        <dbReference type="Pfam" id="PF13340"/>
    </source>
</evidence>
<accession>A0A6G3SLQ3</accession>
<feature type="domain" description="Insertion element IS402-like" evidence="2">
    <location>
        <begin position="7"/>
        <end position="77"/>
    </location>
</feature>
<dbReference type="AlphaFoldDB" id="A0A6G3SLQ3"/>
<feature type="region of interest" description="Disordered" evidence="1">
    <location>
        <begin position="209"/>
        <end position="246"/>
    </location>
</feature>
<gene>
    <name evidence="3" type="ORF">G3I43_06310</name>
</gene>
<dbReference type="InterPro" id="IPR025161">
    <property type="entry name" value="IS402-like_dom"/>
</dbReference>
<dbReference type="Pfam" id="PF13340">
    <property type="entry name" value="DUF4096"/>
    <property type="match status" value="1"/>
</dbReference>
<evidence type="ECO:0000256" key="1">
    <source>
        <dbReference type="SAM" id="MobiDB-lite"/>
    </source>
</evidence>
<dbReference type="InterPro" id="IPR052909">
    <property type="entry name" value="Transposase_6_like"/>
</dbReference>
<name>A0A6G3SLQ3_STRAQ</name>
<dbReference type="EMBL" id="JAAGMK010000158">
    <property type="protein sequence ID" value="NEB83793.1"/>
    <property type="molecule type" value="Genomic_DNA"/>
</dbReference>
<organism evidence="3">
    <name type="scientific">Streptomyces anulatus</name>
    <name type="common">Streptomyces chrysomallus</name>
    <dbReference type="NCBI Taxonomy" id="1892"/>
    <lineage>
        <taxon>Bacteria</taxon>
        <taxon>Bacillati</taxon>
        <taxon>Actinomycetota</taxon>
        <taxon>Actinomycetes</taxon>
        <taxon>Kitasatosporales</taxon>
        <taxon>Streptomycetaceae</taxon>
        <taxon>Streptomyces</taxon>
    </lineage>
</organism>
<feature type="compositionally biased region" description="Basic and acidic residues" evidence="1">
    <location>
        <begin position="228"/>
        <end position="237"/>
    </location>
</feature>
<comment type="caution">
    <text evidence="3">The sequence shown here is derived from an EMBL/GenBank/DDBJ whole genome shotgun (WGS) entry which is preliminary data.</text>
</comment>
<dbReference type="PANTHER" id="PTHR46637:SF1">
    <property type="entry name" value="BLL5188 PROTEIN"/>
    <property type="match status" value="1"/>
</dbReference>
<feature type="compositionally biased region" description="Basic and acidic residues" evidence="1">
    <location>
        <begin position="1"/>
        <end position="16"/>
    </location>
</feature>
<proteinExistence type="predicted"/>
<sequence>MGSRGDLTDAHGERPEPLLPVSNRRCGRWRDHRQVINGVLYRIRTGVQWRDLPDRYGPWKTAHERHRRRSADGTWEQPLQRIQAEEDAVGDIDWDISVDSTTVRAHHRAAGARNAPPPLKRVSAQTVRTARIWADLIDLLAEVVREVKHSAARGRLHHQASPECGQPMPGAVAHDHACSAGRLYPLHRPRHGHHRGSCGLAPLMIARTVPRSGGVPLPPTCRSTASGRPDRADDAGTRGRPRFRSPSPVLMLQGCCRETAASAWCHHCGPGSVLPRPRRLGAAVHRR</sequence>